<gene>
    <name evidence="1" type="ORF">CMV_024152</name>
</gene>
<dbReference type="EMBL" id="JRKL02005699">
    <property type="protein sequence ID" value="KAF3950045.1"/>
    <property type="molecule type" value="Genomic_DNA"/>
</dbReference>
<dbReference type="Proteomes" id="UP000737018">
    <property type="component" value="Unassembled WGS sequence"/>
</dbReference>
<protein>
    <submittedName>
        <fullName evidence="1">Uncharacterized protein</fullName>
    </submittedName>
</protein>
<evidence type="ECO:0000313" key="1">
    <source>
        <dbReference type="EMBL" id="KAF3950045.1"/>
    </source>
</evidence>
<dbReference type="AlphaFoldDB" id="A0A8J4QHJ3"/>
<evidence type="ECO:0000313" key="2">
    <source>
        <dbReference type="Proteomes" id="UP000737018"/>
    </source>
</evidence>
<keyword evidence="2" id="KW-1185">Reference proteome</keyword>
<reference evidence="1" key="1">
    <citation type="submission" date="2020-03" db="EMBL/GenBank/DDBJ databases">
        <title>Castanea mollissima Vanexum genome sequencing.</title>
        <authorList>
            <person name="Staton M."/>
        </authorList>
    </citation>
    <scope>NUCLEOTIDE SEQUENCE</scope>
    <source>
        <tissue evidence="1">Leaf</tissue>
    </source>
</reference>
<proteinExistence type="predicted"/>
<name>A0A8J4QHJ3_9ROSI</name>
<accession>A0A8J4QHJ3</accession>
<organism evidence="1 2">
    <name type="scientific">Castanea mollissima</name>
    <name type="common">Chinese chestnut</name>
    <dbReference type="NCBI Taxonomy" id="60419"/>
    <lineage>
        <taxon>Eukaryota</taxon>
        <taxon>Viridiplantae</taxon>
        <taxon>Streptophyta</taxon>
        <taxon>Embryophyta</taxon>
        <taxon>Tracheophyta</taxon>
        <taxon>Spermatophyta</taxon>
        <taxon>Magnoliopsida</taxon>
        <taxon>eudicotyledons</taxon>
        <taxon>Gunneridae</taxon>
        <taxon>Pentapetalae</taxon>
        <taxon>rosids</taxon>
        <taxon>fabids</taxon>
        <taxon>Fagales</taxon>
        <taxon>Fagaceae</taxon>
        <taxon>Castanea</taxon>
    </lineage>
</organism>
<sequence>MTKSSLTQIQESLINLTRDFLHFDHFISYELPLSLYAWSCLYLSFHPIGANHIVIRVPSLAIKEAKTSFLYTNSHCLTPERHSAAGEALDETTTTLKLPTPLSPLLLLLLLEAPLNSFPPRKEFSGHSQNDSKVKRGWLLAA</sequence>
<comment type="caution">
    <text evidence="1">The sequence shown here is derived from an EMBL/GenBank/DDBJ whole genome shotgun (WGS) entry which is preliminary data.</text>
</comment>